<dbReference type="InterPro" id="IPR029058">
    <property type="entry name" value="AB_hydrolase_fold"/>
</dbReference>
<evidence type="ECO:0000313" key="6">
    <source>
        <dbReference type="Proteomes" id="UP000619788"/>
    </source>
</evidence>
<dbReference type="Gene3D" id="3.40.50.1820">
    <property type="entry name" value="alpha/beta hydrolase"/>
    <property type="match status" value="1"/>
</dbReference>
<feature type="region of interest" description="Disordered" evidence="3">
    <location>
        <begin position="1"/>
        <end position="25"/>
    </location>
</feature>
<dbReference type="EMBL" id="BOOJ01000055">
    <property type="protein sequence ID" value="GIH95649.1"/>
    <property type="molecule type" value="Genomic_DNA"/>
</dbReference>
<evidence type="ECO:0000259" key="4">
    <source>
        <dbReference type="Pfam" id="PF02230"/>
    </source>
</evidence>
<comment type="caution">
    <text evidence="5">The sequence shown here is derived from an EMBL/GenBank/DDBJ whole genome shotgun (WGS) entry which is preliminary data.</text>
</comment>
<gene>
    <name evidence="5" type="ORF">Psi01_62790</name>
</gene>
<proteinExistence type="predicted"/>
<evidence type="ECO:0000256" key="1">
    <source>
        <dbReference type="ARBA" id="ARBA00022729"/>
    </source>
</evidence>
<dbReference type="InterPro" id="IPR003140">
    <property type="entry name" value="PLipase/COase/thioEstase"/>
</dbReference>
<accession>A0A8J3SNN8</accession>
<sequence length="251" mass="26166">MEVIAVPVPERSLPHPGPEEGARHGRLTARPAANPVTVEPGTHRLDGQALLYVPPFPQGGPSRLAVVLHGAGGTAGQALGWLSPHADAAGSLLLAPQSVASTWDVITGGYGPDVARLDAALQEVFARTAIAAGHVAVAGFSDGGSYALSLGVANGDLFRAVLAFSPGFTAAMVHHGHPRFFVSHGTGDRVLPIDRCSRRLVPALRENGYQVTYQEFEGGHEVPPQVVSTAVRWWTESPSADDSQTPGVSDT</sequence>
<keyword evidence="6" id="KW-1185">Reference proteome</keyword>
<evidence type="ECO:0000256" key="2">
    <source>
        <dbReference type="ARBA" id="ARBA00022801"/>
    </source>
</evidence>
<keyword evidence="2" id="KW-0378">Hydrolase</keyword>
<dbReference type="RefSeq" id="WP_204067736.1">
    <property type="nucleotide sequence ID" value="NZ_BOOJ01000055.1"/>
</dbReference>
<reference evidence="5 6" key="1">
    <citation type="submission" date="2021-01" db="EMBL/GenBank/DDBJ databases">
        <title>Whole genome shotgun sequence of Planobispora siamensis NBRC 107568.</title>
        <authorList>
            <person name="Komaki H."/>
            <person name="Tamura T."/>
        </authorList>
    </citation>
    <scope>NUCLEOTIDE SEQUENCE [LARGE SCALE GENOMIC DNA]</scope>
    <source>
        <strain evidence="5 6">NBRC 107568</strain>
    </source>
</reference>
<dbReference type="PANTHER" id="PTHR43037">
    <property type="entry name" value="UNNAMED PRODUCT-RELATED"/>
    <property type="match status" value="1"/>
</dbReference>
<name>A0A8J3SNN8_9ACTN</name>
<dbReference type="SUPFAM" id="SSF53474">
    <property type="entry name" value="alpha/beta-Hydrolases"/>
    <property type="match status" value="1"/>
</dbReference>
<dbReference type="GO" id="GO:0016787">
    <property type="term" value="F:hydrolase activity"/>
    <property type="evidence" value="ECO:0007669"/>
    <property type="project" value="UniProtKB-KW"/>
</dbReference>
<dbReference type="AlphaFoldDB" id="A0A8J3SNN8"/>
<dbReference type="Pfam" id="PF02230">
    <property type="entry name" value="Abhydrolase_2"/>
    <property type="match status" value="1"/>
</dbReference>
<keyword evidence="1" id="KW-0732">Signal</keyword>
<protein>
    <submittedName>
        <fullName evidence="5">Serine esterase</fullName>
    </submittedName>
</protein>
<evidence type="ECO:0000256" key="3">
    <source>
        <dbReference type="SAM" id="MobiDB-lite"/>
    </source>
</evidence>
<dbReference type="InterPro" id="IPR050955">
    <property type="entry name" value="Plant_Biomass_Hydrol_Est"/>
</dbReference>
<organism evidence="5 6">
    <name type="scientific">Planobispora siamensis</name>
    <dbReference type="NCBI Taxonomy" id="936338"/>
    <lineage>
        <taxon>Bacteria</taxon>
        <taxon>Bacillati</taxon>
        <taxon>Actinomycetota</taxon>
        <taxon>Actinomycetes</taxon>
        <taxon>Streptosporangiales</taxon>
        <taxon>Streptosporangiaceae</taxon>
        <taxon>Planobispora</taxon>
    </lineage>
</organism>
<evidence type="ECO:0000313" key="5">
    <source>
        <dbReference type="EMBL" id="GIH95649.1"/>
    </source>
</evidence>
<dbReference type="PANTHER" id="PTHR43037:SF5">
    <property type="entry name" value="FERULOYL ESTERASE"/>
    <property type="match status" value="1"/>
</dbReference>
<dbReference type="Proteomes" id="UP000619788">
    <property type="component" value="Unassembled WGS sequence"/>
</dbReference>
<feature type="domain" description="Phospholipase/carboxylesterase/thioesterase" evidence="4">
    <location>
        <begin position="128"/>
        <end position="228"/>
    </location>
</feature>